<dbReference type="EMBL" id="VUJV01000010">
    <property type="protein sequence ID" value="KAA1415293.1"/>
    <property type="molecule type" value="Genomic_DNA"/>
</dbReference>
<dbReference type="Proteomes" id="UP000325003">
    <property type="component" value="Unassembled WGS sequence"/>
</dbReference>
<feature type="signal peptide" evidence="1">
    <location>
        <begin position="1"/>
        <end position="23"/>
    </location>
</feature>
<feature type="chain" id="PRO_5038730418" evidence="1">
    <location>
        <begin position="24"/>
        <end position="163"/>
    </location>
</feature>
<keyword evidence="1" id="KW-0732">Signal</keyword>
<dbReference type="PROSITE" id="PS51257">
    <property type="entry name" value="PROKAR_LIPOPROTEIN"/>
    <property type="match status" value="1"/>
</dbReference>
<organism evidence="2 3">
    <name type="scientific">Nocardioides humilatus</name>
    <dbReference type="NCBI Taxonomy" id="2607660"/>
    <lineage>
        <taxon>Bacteria</taxon>
        <taxon>Bacillati</taxon>
        <taxon>Actinomycetota</taxon>
        <taxon>Actinomycetes</taxon>
        <taxon>Propionibacteriales</taxon>
        <taxon>Nocardioidaceae</taxon>
        <taxon>Nocardioides</taxon>
    </lineage>
</organism>
<dbReference type="AlphaFoldDB" id="A0A5B1L3R7"/>
<accession>A0A5B1L3R7</accession>
<gene>
    <name evidence="2" type="ORF">F0U44_21620</name>
</gene>
<comment type="caution">
    <text evidence="2">The sequence shown here is derived from an EMBL/GenBank/DDBJ whole genome shotgun (WGS) entry which is preliminary data.</text>
</comment>
<sequence>MSPRLWLRGVVVVAVAATTLGLAGCGGKDDDDPYAIPERFQDYCDEVTSLQAAIGDALSTGGDTTGLIKALPSFKILAAEAPGDISEDWDLVIERIEDLVDALDGAGIDPETYDRKHPPQGLTEAQRGTIDAAALALVSTATSQAMSSVQQQARDVCKTPLAL</sequence>
<name>A0A5B1L3R7_9ACTN</name>
<evidence type="ECO:0000313" key="2">
    <source>
        <dbReference type="EMBL" id="KAA1415293.1"/>
    </source>
</evidence>
<protein>
    <submittedName>
        <fullName evidence="2">Uncharacterized protein</fullName>
    </submittedName>
</protein>
<dbReference type="RefSeq" id="WP_149730471.1">
    <property type="nucleotide sequence ID" value="NZ_VUJV01000010.1"/>
</dbReference>
<proteinExistence type="predicted"/>
<evidence type="ECO:0000313" key="3">
    <source>
        <dbReference type="Proteomes" id="UP000325003"/>
    </source>
</evidence>
<evidence type="ECO:0000256" key="1">
    <source>
        <dbReference type="SAM" id="SignalP"/>
    </source>
</evidence>
<reference evidence="2 3" key="1">
    <citation type="submission" date="2019-09" db="EMBL/GenBank/DDBJ databases">
        <title>Nocardioides panacisoli sp. nov., isolated from the soil of a ginseng field.</title>
        <authorList>
            <person name="Cho C."/>
        </authorList>
    </citation>
    <scope>NUCLEOTIDE SEQUENCE [LARGE SCALE GENOMIC DNA]</scope>
    <source>
        <strain evidence="2 3">BN130099</strain>
    </source>
</reference>
<reference evidence="2 3" key="2">
    <citation type="submission" date="2019-09" db="EMBL/GenBank/DDBJ databases">
        <authorList>
            <person name="Jin C."/>
        </authorList>
    </citation>
    <scope>NUCLEOTIDE SEQUENCE [LARGE SCALE GENOMIC DNA]</scope>
    <source>
        <strain evidence="2 3">BN130099</strain>
    </source>
</reference>
<keyword evidence="3" id="KW-1185">Reference proteome</keyword>